<protein>
    <recommendedName>
        <fullName evidence="3">NADP-dependent oxidoreductase domain-containing protein</fullName>
    </recommendedName>
</protein>
<dbReference type="Gene3D" id="3.20.20.100">
    <property type="entry name" value="NADP-dependent oxidoreductase domain"/>
    <property type="match status" value="1"/>
</dbReference>
<reference evidence="4 5" key="1">
    <citation type="journal article" date="2023" name="Plants (Basel)">
        <title>Bridging the Gap: Combining Genomics and Transcriptomics Approaches to Understand Stylosanthes scabra, an Orphan Legume from the Brazilian Caatinga.</title>
        <authorList>
            <person name="Ferreira-Neto J.R.C."/>
            <person name="da Silva M.D."/>
            <person name="Binneck E."/>
            <person name="de Melo N.F."/>
            <person name="da Silva R.H."/>
            <person name="de Melo A.L.T.M."/>
            <person name="Pandolfi V."/>
            <person name="Bustamante F.O."/>
            <person name="Brasileiro-Vidal A.C."/>
            <person name="Benko-Iseppon A.M."/>
        </authorList>
    </citation>
    <scope>NUCLEOTIDE SEQUENCE [LARGE SCALE GENOMIC DNA]</scope>
    <source>
        <tissue evidence="4">Leaves</tissue>
    </source>
</reference>
<keyword evidence="1" id="KW-0521">NADP</keyword>
<dbReference type="SUPFAM" id="SSF51430">
    <property type="entry name" value="NAD(P)-linked oxidoreductase"/>
    <property type="match status" value="1"/>
</dbReference>
<proteinExistence type="predicted"/>
<dbReference type="EMBL" id="JASCZI010211574">
    <property type="protein sequence ID" value="MED6194617.1"/>
    <property type="molecule type" value="Genomic_DNA"/>
</dbReference>
<sequence>MWRTIWNLQCPLSHEEGCLVIKQVFNKGVTFFDTSDLYGDNHDNEIMIGKALKELPREKVQLVTKFGVINKDGMNF</sequence>
<keyword evidence="2" id="KW-0560">Oxidoreductase</keyword>
<dbReference type="InterPro" id="IPR050791">
    <property type="entry name" value="Aldo-Keto_reductase"/>
</dbReference>
<evidence type="ECO:0000259" key="3">
    <source>
        <dbReference type="Pfam" id="PF00248"/>
    </source>
</evidence>
<name>A0ABU6X9L8_9FABA</name>
<comment type="caution">
    <text evidence="4">The sequence shown here is derived from an EMBL/GenBank/DDBJ whole genome shotgun (WGS) entry which is preliminary data.</text>
</comment>
<dbReference type="Pfam" id="PF00248">
    <property type="entry name" value="Aldo_ket_red"/>
    <property type="match status" value="1"/>
</dbReference>
<evidence type="ECO:0000256" key="2">
    <source>
        <dbReference type="ARBA" id="ARBA00023002"/>
    </source>
</evidence>
<dbReference type="Proteomes" id="UP001341840">
    <property type="component" value="Unassembled WGS sequence"/>
</dbReference>
<accession>A0ABU6X9L8</accession>
<organism evidence="4 5">
    <name type="scientific">Stylosanthes scabra</name>
    <dbReference type="NCBI Taxonomy" id="79078"/>
    <lineage>
        <taxon>Eukaryota</taxon>
        <taxon>Viridiplantae</taxon>
        <taxon>Streptophyta</taxon>
        <taxon>Embryophyta</taxon>
        <taxon>Tracheophyta</taxon>
        <taxon>Spermatophyta</taxon>
        <taxon>Magnoliopsida</taxon>
        <taxon>eudicotyledons</taxon>
        <taxon>Gunneridae</taxon>
        <taxon>Pentapetalae</taxon>
        <taxon>rosids</taxon>
        <taxon>fabids</taxon>
        <taxon>Fabales</taxon>
        <taxon>Fabaceae</taxon>
        <taxon>Papilionoideae</taxon>
        <taxon>50 kb inversion clade</taxon>
        <taxon>dalbergioids sensu lato</taxon>
        <taxon>Dalbergieae</taxon>
        <taxon>Pterocarpus clade</taxon>
        <taxon>Stylosanthes</taxon>
    </lineage>
</organism>
<keyword evidence="5" id="KW-1185">Reference proteome</keyword>
<dbReference type="PANTHER" id="PTHR43625">
    <property type="entry name" value="AFLATOXIN B1 ALDEHYDE REDUCTASE"/>
    <property type="match status" value="1"/>
</dbReference>
<evidence type="ECO:0000313" key="4">
    <source>
        <dbReference type="EMBL" id="MED6194617.1"/>
    </source>
</evidence>
<dbReference type="PANTHER" id="PTHR43625:SF65">
    <property type="entry name" value="NADP-DEPENDENT OXIDOREDUCTASE DOMAIN-CONTAINING PROTEIN"/>
    <property type="match status" value="1"/>
</dbReference>
<dbReference type="InterPro" id="IPR036812">
    <property type="entry name" value="NAD(P)_OxRdtase_dom_sf"/>
</dbReference>
<evidence type="ECO:0000313" key="5">
    <source>
        <dbReference type="Proteomes" id="UP001341840"/>
    </source>
</evidence>
<evidence type="ECO:0000256" key="1">
    <source>
        <dbReference type="ARBA" id="ARBA00022857"/>
    </source>
</evidence>
<gene>
    <name evidence="4" type="ORF">PIB30_116834</name>
</gene>
<feature type="domain" description="NADP-dependent oxidoreductase" evidence="3">
    <location>
        <begin position="13"/>
        <end position="70"/>
    </location>
</feature>
<dbReference type="InterPro" id="IPR023210">
    <property type="entry name" value="NADP_OxRdtase_dom"/>
</dbReference>